<dbReference type="PANTHER" id="PTHR10924">
    <property type="entry name" value="MAJOR FACILITATOR SUPERFAMILY PROTEIN-RELATED"/>
    <property type="match status" value="1"/>
</dbReference>
<protein>
    <submittedName>
        <fullName evidence="8">Putative MFS-type transporter C09D4.1</fullName>
    </submittedName>
</protein>
<feature type="transmembrane region" description="Helical" evidence="6">
    <location>
        <begin position="453"/>
        <end position="470"/>
    </location>
</feature>
<evidence type="ECO:0000259" key="7">
    <source>
        <dbReference type="PROSITE" id="PS50850"/>
    </source>
</evidence>
<gene>
    <name evidence="8" type="primary">C09D4.1_4</name>
    <name evidence="8" type="ORF">g.14336</name>
</gene>
<feature type="transmembrane region" description="Helical" evidence="6">
    <location>
        <begin position="418"/>
        <end position="441"/>
    </location>
</feature>
<name>A0A6G1SHD3_9ACAR</name>
<dbReference type="InterPro" id="IPR036259">
    <property type="entry name" value="MFS_trans_sf"/>
</dbReference>
<keyword evidence="4 6" id="KW-0472">Membrane</keyword>
<dbReference type="Pfam" id="PF07690">
    <property type="entry name" value="MFS_1"/>
    <property type="match status" value="1"/>
</dbReference>
<evidence type="ECO:0000313" key="8">
    <source>
        <dbReference type="EMBL" id="MDE49323.1"/>
    </source>
</evidence>
<feature type="region of interest" description="Disordered" evidence="5">
    <location>
        <begin position="1"/>
        <end position="47"/>
    </location>
</feature>
<feature type="transmembrane region" description="Helical" evidence="6">
    <location>
        <begin position="389"/>
        <end position="412"/>
    </location>
</feature>
<dbReference type="GO" id="GO:0015232">
    <property type="term" value="F:heme transmembrane transporter activity"/>
    <property type="evidence" value="ECO:0007669"/>
    <property type="project" value="TreeGrafter"/>
</dbReference>
<keyword evidence="2 6" id="KW-0812">Transmembrane</keyword>
<feature type="transmembrane region" description="Helical" evidence="6">
    <location>
        <begin position="219"/>
        <end position="238"/>
    </location>
</feature>
<feature type="transmembrane region" description="Helical" evidence="6">
    <location>
        <begin position="178"/>
        <end position="207"/>
    </location>
</feature>
<feature type="transmembrane region" description="Helical" evidence="6">
    <location>
        <begin position="482"/>
        <end position="501"/>
    </location>
</feature>
<dbReference type="InterPro" id="IPR049680">
    <property type="entry name" value="FLVCR1-2_SLC49-like"/>
</dbReference>
<feature type="transmembrane region" description="Helical" evidence="6">
    <location>
        <begin position="114"/>
        <end position="136"/>
    </location>
</feature>
<evidence type="ECO:0000256" key="6">
    <source>
        <dbReference type="SAM" id="Phobius"/>
    </source>
</evidence>
<dbReference type="EMBL" id="GGYP01004552">
    <property type="protein sequence ID" value="MDE49323.1"/>
    <property type="molecule type" value="Transcribed_RNA"/>
</dbReference>
<evidence type="ECO:0000256" key="2">
    <source>
        <dbReference type="ARBA" id="ARBA00022692"/>
    </source>
</evidence>
<dbReference type="AlphaFoldDB" id="A0A6G1SHD3"/>
<feature type="transmembrane region" description="Helical" evidence="6">
    <location>
        <begin position="358"/>
        <end position="377"/>
    </location>
</feature>
<proteinExistence type="predicted"/>
<evidence type="ECO:0000256" key="1">
    <source>
        <dbReference type="ARBA" id="ARBA00004141"/>
    </source>
</evidence>
<dbReference type="InterPro" id="IPR020846">
    <property type="entry name" value="MFS_dom"/>
</dbReference>
<sequence>MDQDIDLNRSPIIRVNSAHSENEEQQEQQQQQQQPTAVEESADNDDQRTTMVKFKQNTGQSSDIEHQISLTTRGKATHAYKIRWLVLAIFCSHSAINSFQWIQYSSITNIITTYYGVSNLLVNLTSLVYMVTYIPFIIHASLMLERVGLRYAVCLGAAGTAVGAIIKFQLASSPTTTAFWGLMVGQTIVALSQLYIISIPPLLAAVWFPDHQVSTATGIGVFGNQLGIALGFIVPPLVVSGSGTSKETLGHELNQLSLGVTTLSCLIFILALAFFKDKPPKPPGSASLHAETQMLEQHQANNQSDADKDTFKSIKELCEDRDFQLLTLSYGINVGCFYAVSTVLNQMVAKSWPNPDDLAGTLGLLIVVSGMLGSVMCGQLLDRTHAFKVIIVLIYLLSLVSMIIFTLVLRLGTGPWPLYIASATLGFFMTGYLPLGFEFAAEITYPHPANTPAGLLNLSAQVFGVVLTYSSSLIVDQESGDLWANIFLSVCLVVGLLFTAIMRADLKRQKAVSLTV</sequence>
<dbReference type="PROSITE" id="PS50850">
    <property type="entry name" value="MFS"/>
    <property type="match status" value="1"/>
</dbReference>
<feature type="transmembrane region" description="Helical" evidence="6">
    <location>
        <begin position="148"/>
        <end position="166"/>
    </location>
</feature>
<keyword evidence="3 6" id="KW-1133">Transmembrane helix</keyword>
<dbReference type="GO" id="GO:0097037">
    <property type="term" value="P:heme export"/>
    <property type="evidence" value="ECO:0007669"/>
    <property type="project" value="TreeGrafter"/>
</dbReference>
<dbReference type="GO" id="GO:0020037">
    <property type="term" value="F:heme binding"/>
    <property type="evidence" value="ECO:0007669"/>
    <property type="project" value="TreeGrafter"/>
</dbReference>
<comment type="subcellular location">
    <subcellularLocation>
        <location evidence="1">Membrane</location>
        <topology evidence="1">Multi-pass membrane protein</topology>
    </subcellularLocation>
</comment>
<accession>A0A6G1SHD3</accession>
<dbReference type="SUPFAM" id="SSF103473">
    <property type="entry name" value="MFS general substrate transporter"/>
    <property type="match status" value="1"/>
</dbReference>
<dbReference type="Gene3D" id="1.20.1250.20">
    <property type="entry name" value="MFS general substrate transporter like domains"/>
    <property type="match status" value="1"/>
</dbReference>
<feature type="transmembrane region" description="Helical" evidence="6">
    <location>
        <begin position="258"/>
        <end position="275"/>
    </location>
</feature>
<feature type="domain" description="Major facilitator superfamily (MFS) profile" evidence="7">
    <location>
        <begin position="86"/>
        <end position="507"/>
    </location>
</feature>
<evidence type="ECO:0000256" key="3">
    <source>
        <dbReference type="ARBA" id="ARBA00022989"/>
    </source>
</evidence>
<reference evidence="8" key="1">
    <citation type="submission" date="2018-10" db="EMBL/GenBank/DDBJ databases">
        <title>Transcriptome assembly of Aceria tosichella (Wheat curl mite) Type 2.</title>
        <authorList>
            <person name="Scully E.D."/>
            <person name="Geib S.M."/>
            <person name="Palmer N.A."/>
            <person name="Gupta A.K."/>
            <person name="Sarath G."/>
            <person name="Tatineni S."/>
        </authorList>
    </citation>
    <scope>NUCLEOTIDE SEQUENCE</scope>
    <source>
        <strain evidence="8">LincolnNE</strain>
    </source>
</reference>
<dbReference type="GO" id="GO:0016020">
    <property type="term" value="C:membrane"/>
    <property type="evidence" value="ECO:0007669"/>
    <property type="project" value="UniProtKB-SubCell"/>
</dbReference>
<feature type="transmembrane region" description="Helical" evidence="6">
    <location>
        <begin position="325"/>
        <end position="346"/>
    </location>
</feature>
<dbReference type="PANTHER" id="PTHR10924:SF4">
    <property type="entry name" value="GH15861P"/>
    <property type="match status" value="1"/>
</dbReference>
<evidence type="ECO:0000256" key="5">
    <source>
        <dbReference type="SAM" id="MobiDB-lite"/>
    </source>
</evidence>
<evidence type="ECO:0000256" key="4">
    <source>
        <dbReference type="ARBA" id="ARBA00023136"/>
    </source>
</evidence>
<feature type="transmembrane region" description="Helical" evidence="6">
    <location>
        <begin position="82"/>
        <end position="102"/>
    </location>
</feature>
<organism evidence="8">
    <name type="scientific">Aceria tosichella</name>
    <name type="common">wheat curl mite</name>
    <dbReference type="NCBI Taxonomy" id="561515"/>
    <lineage>
        <taxon>Eukaryota</taxon>
        <taxon>Metazoa</taxon>
        <taxon>Ecdysozoa</taxon>
        <taxon>Arthropoda</taxon>
        <taxon>Chelicerata</taxon>
        <taxon>Arachnida</taxon>
        <taxon>Acari</taxon>
        <taxon>Acariformes</taxon>
        <taxon>Trombidiformes</taxon>
        <taxon>Prostigmata</taxon>
        <taxon>Eupodina</taxon>
        <taxon>Eriophyoidea</taxon>
        <taxon>Eriophyidae</taxon>
        <taxon>Eriophyinae</taxon>
        <taxon>Aceriini</taxon>
        <taxon>Aceria</taxon>
    </lineage>
</organism>
<dbReference type="InterPro" id="IPR011701">
    <property type="entry name" value="MFS"/>
</dbReference>